<accession>A0A4Q7N1Q8</accession>
<evidence type="ECO:0000313" key="2">
    <source>
        <dbReference type="EMBL" id="RZS74559.1"/>
    </source>
</evidence>
<reference evidence="2 3" key="1">
    <citation type="submission" date="2019-02" db="EMBL/GenBank/DDBJ databases">
        <title>Genomic Encyclopedia of Type Strains, Phase IV (KMG-IV): sequencing the most valuable type-strain genomes for metagenomic binning, comparative biology and taxonomic classification.</title>
        <authorList>
            <person name="Goeker M."/>
        </authorList>
    </citation>
    <scope>NUCLEOTIDE SEQUENCE [LARGE SCALE GENOMIC DNA]</scope>
    <source>
        <strain evidence="2 3">DSM 18116</strain>
    </source>
</reference>
<feature type="domain" description="KTSC" evidence="1">
    <location>
        <begin position="3"/>
        <end position="59"/>
    </location>
</feature>
<name>A0A4Q7N1Q8_9BACT</name>
<protein>
    <submittedName>
        <fullName evidence="2">KTSC domain-containing protein</fullName>
    </submittedName>
</protein>
<dbReference type="Pfam" id="PF13619">
    <property type="entry name" value="KTSC"/>
    <property type="match status" value="1"/>
</dbReference>
<dbReference type="OrthoDB" id="8450910at2"/>
<comment type="caution">
    <text evidence="2">The sequence shown here is derived from an EMBL/GenBank/DDBJ whole genome shotgun (WGS) entry which is preliminary data.</text>
</comment>
<proteinExistence type="predicted"/>
<dbReference type="EMBL" id="SGXA01000001">
    <property type="protein sequence ID" value="RZS74559.1"/>
    <property type="molecule type" value="Genomic_DNA"/>
</dbReference>
<dbReference type="InterPro" id="IPR025309">
    <property type="entry name" value="KTSC_dom"/>
</dbReference>
<organism evidence="2 3">
    <name type="scientific">Pseudobacter ginsenosidimutans</name>
    <dbReference type="NCBI Taxonomy" id="661488"/>
    <lineage>
        <taxon>Bacteria</taxon>
        <taxon>Pseudomonadati</taxon>
        <taxon>Bacteroidota</taxon>
        <taxon>Chitinophagia</taxon>
        <taxon>Chitinophagales</taxon>
        <taxon>Chitinophagaceae</taxon>
        <taxon>Pseudobacter</taxon>
    </lineage>
</organism>
<dbReference type="RefSeq" id="WP_158643953.1">
    <property type="nucleotide sequence ID" value="NZ_CP042431.1"/>
</dbReference>
<evidence type="ECO:0000259" key="1">
    <source>
        <dbReference type="Pfam" id="PF13619"/>
    </source>
</evidence>
<evidence type="ECO:0000313" key="3">
    <source>
        <dbReference type="Proteomes" id="UP000293874"/>
    </source>
</evidence>
<sequence>MPSTVIASFSYDETAQTLLIQFVSGSRYLYYRVPKQVVEEFKRYREKGVFYNLHVNGKFSFSKIQ</sequence>
<gene>
    <name evidence="2" type="ORF">EV199_0407</name>
</gene>
<dbReference type="Proteomes" id="UP000293874">
    <property type="component" value="Unassembled WGS sequence"/>
</dbReference>
<dbReference type="AlphaFoldDB" id="A0A4Q7N1Q8"/>
<keyword evidence="3" id="KW-1185">Reference proteome</keyword>